<dbReference type="Proteomes" id="UP000009097">
    <property type="component" value="Unassembled WGS sequence"/>
</dbReference>
<dbReference type="GeneID" id="28962578"/>
<dbReference type="PANTHER" id="PTHR33112:SF8">
    <property type="entry name" value="HETEROKARYON INCOMPATIBILITY DOMAIN-CONTAINING PROTEIN"/>
    <property type="match status" value="1"/>
</dbReference>
<reference evidence="2" key="1">
    <citation type="submission" date="2007-04" db="EMBL/GenBank/DDBJ databases">
        <authorList>
            <consortium name="The Broad Institute Genome Sequencing Platform"/>
            <person name="Birren B."/>
            <person name="Lander E."/>
            <person name="Galagan J."/>
            <person name="Nusbaum C."/>
            <person name="Devon K."/>
            <person name="Ma L.-J."/>
            <person name="Jaffe D."/>
            <person name="Butler J."/>
            <person name="Alvarez P."/>
            <person name="Gnerre S."/>
            <person name="Grabherr M."/>
            <person name="Kleber M."/>
            <person name="Mauceli E."/>
            <person name="Brockman W."/>
            <person name="MacCallum I.A."/>
            <person name="Young S."/>
            <person name="LaButti K."/>
            <person name="DeCaprio D."/>
            <person name="Crawford M."/>
            <person name="Koehrsen M."/>
            <person name="Engels R."/>
            <person name="Montgomery P."/>
            <person name="Pearson M."/>
            <person name="Howarth C."/>
            <person name="Larson L."/>
            <person name="White J."/>
            <person name="O'Leary S."/>
            <person name="Kodira C."/>
            <person name="Zeng Q."/>
            <person name="Yandava C."/>
            <person name="Alvarado L."/>
            <person name="Kistler C."/>
            <person name="Shim W.-B."/>
            <person name="Kang S."/>
            <person name="Woloshuk C."/>
        </authorList>
    </citation>
    <scope>NUCLEOTIDE SEQUENCE</scope>
    <source>
        <strain evidence="2">4287</strain>
    </source>
</reference>
<dbReference type="KEGG" id="fox:FOXG_21872"/>
<evidence type="ECO:0000313" key="2">
    <source>
        <dbReference type="EMBL" id="KNB17146.1"/>
    </source>
</evidence>
<sequence length="522" mass="59311">MEYFNKMEREPATGDHGQSFCDTCKNIRFPLGPDFRKHINGYLELASRAAHCVLCNLVRKGLRREFLATTAAVMDQYDADRLDRAISSSVVFNNPFVSGIPGWVALRGRKDSVTVIDVYVSPRACCVLKVSPDIDSEAMSVCAPCRSPYLKNIPSLGSPRLDLSCGPSELYYAKLLLWQDVNTCGTAVNTLPSRVIDLGEGDNTWHALTPKPIRLLEPSRGTVGIYMTLSHRWSSTDHITTTSNNIKEHRKVIPWQNLSRTFREAIAICREMGVRYLWIDSLCIVQNDEADWQRESRLMGDVYRNSVCTIACHIRDNENNGFLHRVFRKNMVILRGENERVFGLSLPSQFSRAIVHDSAISWRGWVLQERLLSKRILHFLPSQIYFETEFNRVMSLDTKRYEFLEGTPGLGSKIITRSSPLQDIGEWRQIVEWYSRCALTRPKDRLPALAGLASIIQRRFSDDYLAGLWGFTFIEDLCWVAADGTETKKPPSPRAPSWSWASLDGAVIYIVPDRYTAGMNPD</sequence>
<reference evidence="2" key="2">
    <citation type="journal article" date="2010" name="Nature">
        <title>Comparative genomics reveals mobile pathogenicity chromosomes in Fusarium.</title>
        <authorList>
            <person name="Ma L.J."/>
            <person name="van der Does H.C."/>
            <person name="Borkovich K.A."/>
            <person name="Coleman J.J."/>
            <person name="Daboussi M.J."/>
            <person name="Di Pietro A."/>
            <person name="Dufresne M."/>
            <person name="Freitag M."/>
            <person name="Grabherr M."/>
            <person name="Henrissat B."/>
            <person name="Houterman P.M."/>
            <person name="Kang S."/>
            <person name="Shim W.B."/>
            <person name="Woloshuk C."/>
            <person name="Xie X."/>
            <person name="Xu J.R."/>
            <person name="Antoniw J."/>
            <person name="Baker S.E."/>
            <person name="Bluhm B.H."/>
            <person name="Breakspear A."/>
            <person name="Brown D.W."/>
            <person name="Butchko R.A."/>
            <person name="Chapman S."/>
            <person name="Coulson R."/>
            <person name="Coutinho P.M."/>
            <person name="Danchin E.G."/>
            <person name="Diener A."/>
            <person name="Gale L.R."/>
            <person name="Gardiner D.M."/>
            <person name="Goff S."/>
            <person name="Hammond-Kosack K.E."/>
            <person name="Hilburn K."/>
            <person name="Hua-Van A."/>
            <person name="Jonkers W."/>
            <person name="Kazan K."/>
            <person name="Kodira C.D."/>
            <person name="Koehrsen M."/>
            <person name="Kumar L."/>
            <person name="Lee Y.H."/>
            <person name="Li L."/>
            <person name="Manners J.M."/>
            <person name="Miranda-Saavedra D."/>
            <person name="Mukherjee M."/>
            <person name="Park G."/>
            <person name="Park J."/>
            <person name="Park S.Y."/>
            <person name="Proctor R.H."/>
            <person name="Regev A."/>
            <person name="Ruiz-Roldan M.C."/>
            <person name="Sain D."/>
            <person name="Sakthikumar S."/>
            <person name="Sykes S."/>
            <person name="Schwartz D.C."/>
            <person name="Turgeon B.G."/>
            <person name="Wapinski I."/>
            <person name="Yoder O."/>
            <person name="Young S."/>
            <person name="Zeng Q."/>
            <person name="Zhou S."/>
            <person name="Galagan J."/>
            <person name="Cuomo C.A."/>
            <person name="Kistler H.C."/>
            <person name="Rep M."/>
        </authorList>
    </citation>
    <scope>NUCLEOTIDE SEQUENCE [LARGE SCALE GENOMIC DNA]</scope>
    <source>
        <strain evidence="2">4287</strain>
    </source>
</reference>
<dbReference type="RefSeq" id="XP_018255191.1">
    <property type="nucleotide sequence ID" value="XM_018402246.1"/>
</dbReference>
<proteinExistence type="predicted"/>
<dbReference type="Pfam" id="PF06985">
    <property type="entry name" value="HET"/>
    <property type="match status" value="1"/>
</dbReference>
<name>A0A0J9W2P2_FUSO4</name>
<dbReference type="PANTHER" id="PTHR33112">
    <property type="entry name" value="DOMAIN PROTEIN, PUTATIVE-RELATED"/>
    <property type="match status" value="1"/>
</dbReference>
<dbReference type="EMBL" id="DS231721">
    <property type="protein sequence ID" value="KNB17146.1"/>
    <property type="molecule type" value="Genomic_DNA"/>
</dbReference>
<organism evidence="2 3">
    <name type="scientific">Fusarium oxysporum f. sp. lycopersici (strain 4287 / CBS 123668 / FGSC 9935 / NRRL 34936)</name>
    <name type="common">Fusarium vascular wilt of tomato</name>
    <dbReference type="NCBI Taxonomy" id="426428"/>
    <lineage>
        <taxon>Eukaryota</taxon>
        <taxon>Fungi</taxon>
        <taxon>Dikarya</taxon>
        <taxon>Ascomycota</taxon>
        <taxon>Pezizomycotina</taxon>
        <taxon>Sordariomycetes</taxon>
        <taxon>Hypocreomycetidae</taxon>
        <taxon>Hypocreales</taxon>
        <taxon>Nectriaceae</taxon>
        <taxon>Fusarium</taxon>
        <taxon>Fusarium oxysporum species complex</taxon>
    </lineage>
</organism>
<evidence type="ECO:0000313" key="3">
    <source>
        <dbReference type="Proteomes" id="UP000009097"/>
    </source>
</evidence>
<gene>
    <name evidence="2" type="ORF">FOXG_21872</name>
</gene>
<evidence type="ECO:0000259" key="1">
    <source>
        <dbReference type="Pfam" id="PF06985"/>
    </source>
</evidence>
<dbReference type="AlphaFoldDB" id="A0A0J9W2P2"/>
<accession>A0A0J9W2P2</accession>
<dbReference type="InterPro" id="IPR010730">
    <property type="entry name" value="HET"/>
</dbReference>
<feature type="domain" description="Heterokaryon incompatibility" evidence="1">
    <location>
        <begin position="226"/>
        <end position="369"/>
    </location>
</feature>
<protein>
    <recommendedName>
        <fullName evidence="1">Heterokaryon incompatibility domain-containing protein</fullName>
    </recommendedName>
</protein>
<dbReference type="VEuPathDB" id="FungiDB:FOXG_21872"/>